<feature type="compositionally biased region" description="Basic and acidic residues" evidence="1">
    <location>
        <begin position="125"/>
        <end position="146"/>
    </location>
</feature>
<proteinExistence type="predicted"/>
<gene>
    <name evidence="2" type="ORF">B0T17DRAFT_589515</name>
</gene>
<comment type="caution">
    <text evidence="2">The sequence shown here is derived from an EMBL/GenBank/DDBJ whole genome shotgun (WGS) entry which is preliminary data.</text>
</comment>
<dbReference type="Proteomes" id="UP001174934">
    <property type="component" value="Unassembled WGS sequence"/>
</dbReference>
<reference evidence="2" key="1">
    <citation type="submission" date="2023-06" db="EMBL/GenBank/DDBJ databases">
        <title>Genome-scale phylogeny and comparative genomics of the fungal order Sordariales.</title>
        <authorList>
            <consortium name="Lawrence Berkeley National Laboratory"/>
            <person name="Hensen N."/>
            <person name="Bonometti L."/>
            <person name="Westerberg I."/>
            <person name="Brannstrom I.O."/>
            <person name="Guillou S."/>
            <person name="Cros-Aarteil S."/>
            <person name="Calhoun S."/>
            <person name="Haridas S."/>
            <person name="Kuo A."/>
            <person name="Mondo S."/>
            <person name="Pangilinan J."/>
            <person name="Riley R."/>
            <person name="LaButti K."/>
            <person name="Andreopoulos B."/>
            <person name="Lipzen A."/>
            <person name="Chen C."/>
            <person name="Yanf M."/>
            <person name="Daum C."/>
            <person name="Ng V."/>
            <person name="Clum A."/>
            <person name="Steindorff A."/>
            <person name="Ohm R."/>
            <person name="Martin F."/>
            <person name="Silar P."/>
            <person name="Natvig D."/>
            <person name="Lalanne C."/>
            <person name="Gautier V."/>
            <person name="Ament-velasquez S.L."/>
            <person name="Kruys A."/>
            <person name="Hutchinson M.I."/>
            <person name="Powell A.J."/>
            <person name="Barry K."/>
            <person name="Miller A.N."/>
            <person name="Grigoriev I.V."/>
            <person name="Debuchy R."/>
            <person name="Gladieux P."/>
            <person name="Thoren M.H."/>
            <person name="Johannesson H."/>
        </authorList>
    </citation>
    <scope>NUCLEOTIDE SEQUENCE</scope>
    <source>
        <strain evidence="2">SMH3391-2</strain>
    </source>
</reference>
<keyword evidence="3" id="KW-1185">Reference proteome</keyword>
<feature type="compositionally biased region" description="Polar residues" evidence="1">
    <location>
        <begin position="487"/>
        <end position="499"/>
    </location>
</feature>
<evidence type="ECO:0000313" key="3">
    <source>
        <dbReference type="Proteomes" id="UP001174934"/>
    </source>
</evidence>
<dbReference type="AlphaFoldDB" id="A0AA40CA50"/>
<feature type="compositionally biased region" description="Low complexity" evidence="1">
    <location>
        <begin position="108"/>
        <end position="118"/>
    </location>
</feature>
<accession>A0AA40CA50</accession>
<feature type="compositionally biased region" description="Basic and acidic residues" evidence="1">
    <location>
        <begin position="90"/>
        <end position="104"/>
    </location>
</feature>
<feature type="compositionally biased region" description="Low complexity" evidence="1">
    <location>
        <begin position="615"/>
        <end position="631"/>
    </location>
</feature>
<feature type="compositionally biased region" description="Polar residues" evidence="1">
    <location>
        <begin position="595"/>
        <end position="614"/>
    </location>
</feature>
<feature type="compositionally biased region" description="Polar residues" evidence="1">
    <location>
        <begin position="1"/>
        <end position="11"/>
    </location>
</feature>
<name>A0AA40CA50_9PEZI</name>
<sequence>MPIPARSTSVLEKTLMRRPAANPEMRLSCQSSSSFRSRAAPSRPTTTAAQLPELPLPESEASIAETIPISKATASNPKVSSDLFSDIYDVSDREKERIRKRNADDLATARQAAQPTAQYDLDMNAEQKRALEDSRRRRDAAMDRLADITSTSRNTTSDDVGSPPPVEYSRREEETTMQQTAARKPPRLTDASGLDLDDDMFGDFGDLDDTLDDTENAIEDTQNGHRSTDTSSFNIAAFKRRPRQSSIVGKDDAPIRPSSRGVSTPSVISTFNLGGFKRRAREPSILGTAQKERPQRPPSRATSRARDNVANADAAAADDSGPDDESTPLNKAKQRSEAVLPPVDDTLPSASPILTRKRKSLEDQGGREKRPALDNPLDDDDEIIHQSIEVESTTSTLSLPPSSPLLPVRRSEYRPATPEYMESEEAMDPDDPDMAPPMSSGSSDGGSPVIWPSLDSLAHRTYTRKATVAPRAARKTPETEDGGDAFSNVSSPPSLTHSPNYDAPPPRAVIAKTAAAAKPKKKPVATTADLTSLLPRRRHKTRRPSNADPFDIETSSDERDYDALYGGYEDGEDGDELSYVDLRTAAARRRKAKSVQPSATAAQKQPLGSKTANNRASGAKGKGVAVAAAEGARSKKRPGLRTYGSRSSDKENENDAAEESIVVGSGGEEEGEEEGEGGGEEEDSFVDAETSQMMLERRGEELHQAAKKFKEVDQWELSFEEVTQSSSPQRDAR</sequence>
<feature type="compositionally biased region" description="Polar residues" evidence="1">
    <location>
        <begin position="148"/>
        <end position="159"/>
    </location>
</feature>
<evidence type="ECO:0000256" key="1">
    <source>
        <dbReference type="SAM" id="MobiDB-lite"/>
    </source>
</evidence>
<evidence type="ECO:0000313" key="2">
    <source>
        <dbReference type="EMBL" id="KAK0629843.1"/>
    </source>
</evidence>
<dbReference type="EMBL" id="JAULSR010000002">
    <property type="protein sequence ID" value="KAK0629843.1"/>
    <property type="molecule type" value="Genomic_DNA"/>
</dbReference>
<feature type="compositionally biased region" description="Low complexity" evidence="1">
    <location>
        <begin position="508"/>
        <end position="517"/>
    </location>
</feature>
<feature type="compositionally biased region" description="Acidic residues" evidence="1">
    <location>
        <begin position="195"/>
        <end position="218"/>
    </location>
</feature>
<feature type="compositionally biased region" description="Basic and acidic residues" evidence="1">
    <location>
        <begin position="360"/>
        <end position="372"/>
    </location>
</feature>
<feature type="compositionally biased region" description="Low complexity" evidence="1">
    <location>
        <begin position="31"/>
        <end position="49"/>
    </location>
</feature>
<feature type="region of interest" description="Disordered" evidence="1">
    <location>
        <begin position="1"/>
        <end position="686"/>
    </location>
</feature>
<feature type="compositionally biased region" description="Acidic residues" evidence="1">
    <location>
        <begin position="421"/>
        <end position="433"/>
    </location>
</feature>
<feature type="compositionally biased region" description="Polar residues" evidence="1">
    <location>
        <begin position="72"/>
        <end position="83"/>
    </location>
</feature>
<feature type="compositionally biased region" description="Low complexity" evidence="1">
    <location>
        <begin position="308"/>
        <end position="319"/>
    </location>
</feature>
<organism evidence="2 3">
    <name type="scientific">Bombardia bombarda</name>
    <dbReference type="NCBI Taxonomy" id="252184"/>
    <lineage>
        <taxon>Eukaryota</taxon>
        <taxon>Fungi</taxon>
        <taxon>Dikarya</taxon>
        <taxon>Ascomycota</taxon>
        <taxon>Pezizomycotina</taxon>
        <taxon>Sordariomycetes</taxon>
        <taxon>Sordariomycetidae</taxon>
        <taxon>Sordariales</taxon>
        <taxon>Lasiosphaeriaceae</taxon>
        <taxon>Bombardia</taxon>
    </lineage>
</organism>
<protein>
    <submittedName>
        <fullName evidence="2">Uncharacterized protein</fullName>
    </submittedName>
</protein>
<feature type="compositionally biased region" description="Polar residues" evidence="1">
    <location>
        <begin position="260"/>
        <end position="272"/>
    </location>
</feature>
<feature type="compositionally biased region" description="Acidic residues" evidence="1">
    <location>
        <begin position="667"/>
        <end position="686"/>
    </location>
</feature>
<feature type="compositionally biased region" description="Acidic residues" evidence="1">
    <location>
        <begin position="569"/>
        <end position="578"/>
    </location>
</feature>
<feature type="compositionally biased region" description="Low complexity" evidence="1">
    <location>
        <begin position="436"/>
        <end position="448"/>
    </location>
</feature>